<dbReference type="OrthoDB" id="6086702at2"/>
<protein>
    <submittedName>
        <fullName evidence="1">Polysaccharide deacetylase</fullName>
    </submittedName>
</protein>
<dbReference type="InterPro" id="IPR011330">
    <property type="entry name" value="Glyco_hydro/deAcase_b/a-brl"/>
</dbReference>
<dbReference type="STRING" id="1402135.SAMN05444149_102246"/>
<keyword evidence="2" id="KW-1185">Reference proteome</keyword>
<evidence type="ECO:0000313" key="2">
    <source>
        <dbReference type="Proteomes" id="UP000199754"/>
    </source>
</evidence>
<dbReference type="Proteomes" id="UP000199754">
    <property type="component" value="Chromosome"/>
</dbReference>
<evidence type="ECO:0000313" key="1">
    <source>
        <dbReference type="EMBL" id="ASM71073.1"/>
    </source>
</evidence>
<reference evidence="1 2" key="1">
    <citation type="submission" date="2017-07" db="EMBL/GenBank/DDBJ databases">
        <title>Genome Sequence of Sulfitobacter pseudonitzschiae Strain SMR1 Isolated from a culture of the Diatom Skeletonema marinoi.</title>
        <authorList>
            <person name="Topel M."/>
            <person name="Pinder M.I.M."/>
            <person name="Johansson O.N."/>
            <person name="Kourtchenko O."/>
            <person name="Godhe A."/>
            <person name="Clarke A.K."/>
        </authorList>
    </citation>
    <scope>NUCLEOTIDE SEQUENCE [LARGE SCALE GENOMIC DNA]</scope>
    <source>
        <strain evidence="1 2">SMR1</strain>
    </source>
</reference>
<dbReference type="AlphaFoldDB" id="A0A221JWK5"/>
<dbReference type="RefSeq" id="WP_089419180.1">
    <property type="nucleotide sequence ID" value="NZ_CP022415.1"/>
</dbReference>
<sequence length="244" mass="26527">MQVDWTPLRSALREARGQGRALRFWWRDDDAIAPTPALERLEGIAHAANVPVHIAVIPATATPELAEVSIASKVLVPVVHGWAHADTSAPEAKKSEFERNRSEAAGETALGLARMQKLFGAALVPMFVPPWNRISEGLVAQLAAQGYRGLSTFGPRGVEILHGLHLVNTHVDPIFWRGNRGLADTSWLIETAAAHIRSGSSEPLGLLTHHLVHTDDIWAFSARFIAEMQDGGALPFDLKSALKN</sequence>
<dbReference type="KEGG" id="spse:SULPSESMR1_00237"/>
<accession>A0A221JWK5</accession>
<organism evidence="1 2">
    <name type="scientific">Pseudosulfitobacter pseudonitzschiae</name>
    <dbReference type="NCBI Taxonomy" id="1402135"/>
    <lineage>
        <taxon>Bacteria</taxon>
        <taxon>Pseudomonadati</taxon>
        <taxon>Pseudomonadota</taxon>
        <taxon>Alphaproteobacteria</taxon>
        <taxon>Rhodobacterales</taxon>
        <taxon>Roseobacteraceae</taxon>
        <taxon>Pseudosulfitobacter</taxon>
    </lineage>
</organism>
<dbReference type="SUPFAM" id="SSF88713">
    <property type="entry name" value="Glycoside hydrolase/deacetylase"/>
    <property type="match status" value="1"/>
</dbReference>
<dbReference type="GO" id="GO:0005975">
    <property type="term" value="P:carbohydrate metabolic process"/>
    <property type="evidence" value="ECO:0007669"/>
    <property type="project" value="InterPro"/>
</dbReference>
<dbReference type="CDD" id="cd10928">
    <property type="entry name" value="CE4_u4"/>
    <property type="match status" value="1"/>
</dbReference>
<proteinExistence type="predicted"/>
<gene>
    <name evidence="1" type="ORF">SULPSESMR1_00237</name>
</gene>
<name>A0A221JWK5_9RHOB</name>
<dbReference type="InterPro" id="IPR049591">
    <property type="entry name" value="CE4_u4-like"/>
</dbReference>
<dbReference type="EMBL" id="CP022415">
    <property type="protein sequence ID" value="ASM71073.1"/>
    <property type="molecule type" value="Genomic_DNA"/>
</dbReference>